<dbReference type="AlphaFoldDB" id="A0A8J5HZJ4"/>
<evidence type="ECO:0000256" key="4">
    <source>
        <dbReference type="ARBA" id="ARBA00022640"/>
    </source>
</evidence>
<dbReference type="InterPro" id="IPR004696">
    <property type="entry name" value="Tpt_PEP_transl"/>
</dbReference>
<evidence type="ECO:0000313" key="13">
    <source>
        <dbReference type="Proteomes" id="UP000734854"/>
    </source>
</evidence>
<organism evidence="12 13">
    <name type="scientific">Zingiber officinale</name>
    <name type="common">Ginger</name>
    <name type="synonym">Amomum zingiber</name>
    <dbReference type="NCBI Taxonomy" id="94328"/>
    <lineage>
        <taxon>Eukaryota</taxon>
        <taxon>Viridiplantae</taxon>
        <taxon>Streptophyta</taxon>
        <taxon>Embryophyta</taxon>
        <taxon>Tracheophyta</taxon>
        <taxon>Spermatophyta</taxon>
        <taxon>Magnoliopsida</taxon>
        <taxon>Liliopsida</taxon>
        <taxon>Zingiberales</taxon>
        <taxon>Zingiberaceae</taxon>
        <taxon>Zingiber</taxon>
    </lineage>
</organism>
<evidence type="ECO:0000256" key="8">
    <source>
        <dbReference type="ARBA" id="ARBA00023136"/>
    </source>
</evidence>
<dbReference type="NCBIfam" id="TIGR00817">
    <property type="entry name" value="tpt"/>
    <property type="match status" value="1"/>
</dbReference>
<feature type="transmembrane region" description="Helical" evidence="10">
    <location>
        <begin position="113"/>
        <end position="131"/>
    </location>
</feature>
<feature type="transmembrane region" description="Helical" evidence="10">
    <location>
        <begin position="324"/>
        <end position="345"/>
    </location>
</feature>
<dbReference type="GO" id="GO:0031969">
    <property type="term" value="C:chloroplast membrane"/>
    <property type="evidence" value="ECO:0007669"/>
    <property type="project" value="UniProtKB-SubCell"/>
</dbReference>
<keyword evidence="3" id="KW-0150">Chloroplast</keyword>
<accession>A0A8J5HZJ4</accession>
<evidence type="ECO:0000256" key="7">
    <source>
        <dbReference type="ARBA" id="ARBA00022989"/>
    </source>
</evidence>
<evidence type="ECO:0000256" key="6">
    <source>
        <dbReference type="ARBA" id="ARBA00022946"/>
    </source>
</evidence>
<keyword evidence="2" id="KW-0813">Transport</keyword>
<gene>
    <name evidence="12" type="ORF">ZIOFF_004094</name>
</gene>
<feature type="transmembrane region" description="Helical" evidence="10">
    <location>
        <begin position="169"/>
        <end position="191"/>
    </location>
</feature>
<feature type="transmembrane region" description="Helical" evidence="10">
    <location>
        <begin position="203"/>
        <end position="221"/>
    </location>
</feature>
<comment type="subcellular location">
    <subcellularLocation>
        <location evidence="1">Plastid</location>
        <location evidence="1">Chloroplast membrane</location>
        <topology evidence="1">Multi-pass membrane protein</topology>
    </subcellularLocation>
</comment>
<evidence type="ECO:0000259" key="11">
    <source>
        <dbReference type="Pfam" id="PF03151"/>
    </source>
</evidence>
<feature type="domain" description="Sugar phosphate transporter" evidence="11">
    <location>
        <begin position="162"/>
        <end position="437"/>
    </location>
</feature>
<evidence type="ECO:0000256" key="5">
    <source>
        <dbReference type="ARBA" id="ARBA00022692"/>
    </source>
</evidence>
<keyword evidence="8 10" id="KW-0472">Membrane</keyword>
<dbReference type="GO" id="GO:0015605">
    <property type="term" value="F:organophosphate ester transmembrane transporter activity"/>
    <property type="evidence" value="ECO:0007669"/>
    <property type="project" value="UniProtKB-ARBA"/>
</dbReference>
<dbReference type="PANTHER" id="PTHR11132">
    <property type="entry name" value="SOLUTE CARRIER FAMILY 35"/>
    <property type="match status" value="1"/>
</dbReference>
<protein>
    <recommendedName>
        <fullName evidence="11">Sugar phosphate transporter domain-containing protein</fullName>
    </recommendedName>
</protein>
<reference evidence="12 13" key="1">
    <citation type="submission" date="2020-08" db="EMBL/GenBank/DDBJ databases">
        <title>Plant Genome Project.</title>
        <authorList>
            <person name="Zhang R.-G."/>
        </authorList>
    </citation>
    <scope>NUCLEOTIDE SEQUENCE [LARGE SCALE GENOMIC DNA]</scope>
    <source>
        <tissue evidence="12">Rhizome</tissue>
    </source>
</reference>
<keyword evidence="7 10" id="KW-1133">Transmembrane helix</keyword>
<dbReference type="SUPFAM" id="SSF103481">
    <property type="entry name" value="Multidrug resistance efflux transporter EmrE"/>
    <property type="match status" value="2"/>
</dbReference>
<sequence length="447" mass="49035">MLQHSTNAASFAARPLLPRLKAGRRRQHGGGATSHLYALPGFLSSSSSSEEPSPSRSWICTPSPRPAVPKPPIVPTTVARAAEDAALAAGGEESLPRPATKVSSSTSGLVHKLQLGFLFGLWYLFNIYFNIYDKQIEEIGRNILYFVEYGIFRISKRDWLLQVLKVYPFPMTITAFHFGIGTVFILLMWLTNIYEKPKISSKQIVAILPLAIVHTLANVFTNMSLGMVAVSFTHTIKASEPFFTVILSALFLGETCLLTSLFPSFLVLISLVPIVGGVALASLTEVSFNWAGFWSAMASNLTNQSRNVLSKKIMTKSEESLDDINLFSITTIMSFLLLAPVTILIEGIKFTPAYMHFDGLNIREVFVRSFLAGVCFHAYQQAAYMILSRVSPITHSVGNCVKRVVVIISAVIFFRTPVSPINSIGTGVALVGVFLYSRVTRAKPKSA</sequence>
<dbReference type="Pfam" id="PF03151">
    <property type="entry name" value="TPT"/>
    <property type="match status" value="1"/>
</dbReference>
<keyword evidence="4" id="KW-0934">Plastid</keyword>
<feature type="transmembrane region" description="Helical" evidence="10">
    <location>
        <begin position="265"/>
        <end position="284"/>
    </location>
</feature>
<evidence type="ECO:0000313" key="12">
    <source>
        <dbReference type="EMBL" id="KAG6538942.1"/>
    </source>
</evidence>
<proteinExistence type="predicted"/>
<dbReference type="InterPro" id="IPR037185">
    <property type="entry name" value="EmrE-like"/>
</dbReference>
<dbReference type="InterPro" id="IPR004853">
    <property type="entry name" value="Sugar_P_trans_dom"/>
</dbReference>
<feature type="transmembrane region" description="Helical" evidence="10">
    <location>
        <begin position="365"/>
        <end position="387"/>
    </location>
</feature>
<comment type="caution">
    <text evidence="12">The sequence shown here is derived from an EMBL/GenBank/DDBJ whole genome shotgun (WGS) entry which is preliminary data.</text>
</comment>
<keyword evidence="13" id="KW-1185">Reference proteome</keyword>
<evidence type="ECO:0000256" key="1">
    <source>
        <dbReference type="ARBA" id="ARBA00004508"/>
    </source>
</evidence>
<feature type="transmembrane region" description="Helical" evidence="10">
    <location>
        <begin position="241"/>
        <end position="258"/>
    </location>
</feature>
<feature type="transmembrane region" description="Helical" evidence="10">
    <location>
        <begin position="407"/>
        <end position="436"/>
    </location>
</feature>
<dbReference type="InterPro" id="IPR050186">
    <property type="entry name" value="TPT_transporter"/>
</dbReference>
<keyword evidence="6" id="KW-0809">Transit peptide</keyword>
<name>A0A8J5HZJ4_ZINOF</name>
<evidence type="ECO:0000256" key="9">
    <source>
        <dbReference type="SAM" id="MobiDB-lite"/>
    </source>
</evidence>
<dbReference type="GO" id="GO:0015718">
    <property type="term" value="P:monocarboxylic acid transport"/>
    <property type="evidence" value="ECO:0007669"/>
    <property type="project" value="UniProtKB-ARBA"/>
</dbReference>
<dbReference type="Proteomes" id="UP000734854">
    <property type="component" value="Unassembled WGS sequence"/>
</dbReference>
<evidence type="ECO:0000256" key="3">
    <source>
        <dbReference type="ARBA" id="ARBA00022528"/>
    </source>
</evidence>
<keyword evidence="5 10" id="KW-0812">Transmembrane</keyword>
<evidence type="ECO:0000256" key="10">
    <source>
        <dbReference type="SAM" id="Phobius"/>
    </source>
</evidence>
<dbReference type="GO" id="GO:0046943">
    <property type="term" value="F:carboxylic acid transmembrane transporter activity"/>
    <property type="evidence" value="ECO:0007669"/>
    <property type="project" value="UniProtKB-ARBA"/>
</dbReference>
<feature type="compositionally biased region" description="Low complexity" evidence="9">
    <location>
        <begin position="45"/>
        <end position="57"/>
    </location>
</feature>
<evidence type="ECO:0000256" key="2">
    <source>
        <dbReference type="ARBA" id="ARBA00022448"/>
    </source>
</evidence>
<dbReference type="EMBL" id="JACMSC010000001">
    <property type="protein sequence ID" value="KAG6538942.1"/>
    <property type="molecule type" value="Genomic_DNA"/>
</dbReference>
<feature type="region of interest" description="Disordered" evidence="9">
    <location>
        <begin position="45"/>
        <end position="64"/>
    </location>
</feature>